<dbReference type="AlphaFoldDB" id="A0A562ESV3"/>
<proteinExistence type="predicted"/>
<gene>
    <name evidence="1" type="ORF">L618_000100004040</name>
</gene>
<comment type="caution">
    <text evidence="1">The sequence shown here is derived from an EMBL/GenBank/DDBJ whole genome shotgun (WGS) entry which is preliminary data.</text>
</comment>
<evidence type="ECO:0000313" key="1">
    <source>
        <dbReference type="EMBL" id="TWH24949.1"/>
    </source>
</evidence>
<reference evidence="1 2" key="1">
    <citation type="submission" date="2019-07" db="EMBL/GenBank/DDBJ databases">
        <title>Genome sequencing of lignin-degrading bacterial isolates.</title>
        <authorList>
            <person name="Gladden J."/>
        </authorList>
    </citation>
    <scope>NUCLEOTIDE SEQUENCE [LARGE SCALE GENOMIC DNA]</scope>
    <source>
        <strain evidence="1 2">J45</strain>
    </source>
</reference>
<dbReference type="EMBL" id="VLJT01000001">
    <property type="protein sequence ID" value="TWH24949.1"/>
    <property type="molecule type" value="Genomic_DNA"/>
</dbReference>
<name>A0A562ESV3_RHORH</name>
<protein>
    <submittedName>
        <fullName evidence="1">Uncharacterized protein</fullName>
    </submittedName>
</protein>
<organism evidence="1 2">
    <name type="scientific">Rhodococcus rhodochrous J45</name>
    <dbReference type="NCBI Taxonomy" id="935266"/>
    <lineage>
        <taxon>Bacteria</taxon>
        <taxon>Bacillati</taxon>
        <taxon>Actinomycetota</taxon>
        <taxon>Actinomycetes</taxon>
        <taxon>Mycobacteriales</taxon>
        <taxon>Nocardiaceae</taxon>
        <taxon>Rhodococcus</taxon>
    </lineage>
</organism>
<accession>A0A562ESV3</accession>
<dbReference type="Proteomes" id="UP000317573">
    <property type="component" value="Unassembled WGS sequence"/>
</dbReference>
<evidence type="ECO:0000313" key="2">
    <source>
        <dbReference type="Proteomes" id="UP000317573"/>
    </source>
</evidence>
<sequence>MKLEVGRSWASTVDGTAVVVVRAPGDEVALTCGGAEMVPGKKGTGDGTGIDDAHHGPTALGKRYTDAEGAVELLCTTPGTGALAVDGVPLSLKTAKPLPASD</sequence>
<dbReference type="RefSeq" id="WP_088898074.1">
    <property type="nucleotide sequence ID" value="NZ_VLJT01000001.1"/>
</dbReference>